<reference evidence="11" key="1">
    <citation type="submission" date="2020-04" db="EMBL/GenBank/DDBJ databases">
        <title>Deep metagenomics examines the oral microbiome during advanced dental caries in children, revealing novel taxa and co-occurrences with host molecules.</title>
        <authorList>
            <person name="Baker J.L."/>
            <person name="Morton J.T."/>
            <person name="Dinis M."/>
            <person name="Alvarez R."/>
            <person name="Tran N.C."/>
            <person name="Knight R."/>
            <person name="Edlund A."/>
        </authorList>
    </citation>
    <scope>NUCLEOTIDE SEQUENCE</scope>
    <source>
        <strain evidence="11">JCVI_48_bin.5</strain>
    </source>
</reference>
<keyword evidence="7 9" id="KW-0234">DNA repair</keyword>
<protein>
    <recommendedName>
        <fullName evidence="3 9">DNA repair protein RecN</fullName>
    </recommendedName>
    <alternativeName>
        <fullName evidence="8 9">Recombination protein N</fullName>
    </alternativeName>
</protein>
<dbReference type="EMBL" id="JABZRB010000013">
    <property type="protein sequence ID" value="MBF1304458.1"/>
    <property type="molecule type" value="Genomic_DNA"/>
</dbReference>
<evidence type="ECO:0000256" key="5">
    <source>
        <dbReference type="ARBA" id="ARBA00022763"/>
    </source>
</evidence>
<proteinExistence type="inferred from homology"/>
<dbReference type="SUPFAM" id="SSF52540">
    <property type="entry name" value="P-loop containing nucleoside triphosphate hydrolases"/>
    <property type="match status" value="1"/>
</dbReference>
<accession>A0A930DW40</accession>
<evidence type="ECO:0000259" key="10">
    <source>
        <dbReference type="Pfam" id="PF02463"/>
    </source>
</evidence>
<keyword evidence="4" id="KW-0547">Nucleotide-binding</keyword>
<dbReference type="PANTHER" id="PTHR11059:SF0">
    <property type="entry name" value="DNA REPAIR PROTEIN RECN"/>
    <property type="match status" value="1"/>
</dbReference>
<evidence type="ECO:0000256" key="3">
    <source>
        <dbReference type="ARBA" id="ARBA00021315"/>
    </source>
</evidence>
<evidence type="ECO:0000256" key="4">
    <source>
        <dbReference type="ARBA" id="ARBA00022741"/>
    </source>
</evidence>
<evidence type="ECO:0000256" key="7">
    <source>
        <dbReference type="ARBA" id="ARBA00023204"/>
    </source>
</evidence>
<dbReference type="GO" id="GO:0005524">
    <property type="term" value="F:ATP binding"/>
    <property type="evidence" value="ECO:0007669"/>
    <property type="project" value="UniProtKB-KW"/>
</dbReference>
<evidence type="ECO:0000256" key="9">
    <source>
        <dbReference type="PIRNR" id="PIRNR003128"/>
    </source>
</evidence>
<keyword evidence="6" id="KW-0067">ATP-binding</keyword>
<comment type="function">
    <text evidence="1 9">May be involved in recombinational repair of damaged DNA.</text>
</comment>
<evidence type="ECO:0000256" key="1">
    <source>
        <dbReference type="ARBA" id="ARBA00003618"/>
    </source>
</evidence>
<dbReference type="GO" id="GO:0006310">
    <property type="term" value="P:DNA recombination"/>
    <property type="evidence" value="ECO:0007669"/>
    <property type="project" value="InterPro"/>
</dbReference>
<organism evidence="11 12">
    <name type="scientific">Oribacterium sinus</name>
    <dbReference type="NCBI Taxonomy" id="237576"/>
    <lineage>
        <taxon>Bacteria</taxon>
        <taxon>Bacillati</taxon>
        <taxon>Bacillota</taxon>
        <taxon>Clostridia</taxon>
        <taxon>Lachnospirales</taxon>
        <taxon>Lachnospiraceae</taxon>
        <taxon>Oribacterium</taxon>
    </lineage>
</organism>
<dbReference type="InterPro" id="IPR003395">
    <property type="entry name" value="RecF/RecN/SMC_N"/>
</dbReference>
<dbReference type="GO" id="GO:0009432">
    <property type="term" value="P:SOS response"/>
    <property type="evidence" value="ECO:0007669"/>
    <property type="project" value="TreeGrafter"/>
</dbReference>
<dbReference type="Proteomes" id="UP000780721">
    <property type="component" value="Unassembled WGS sequence"/>
</dbReference>
<feature type="domain" description="RecF/RecN/SMC N-terminal" evidence="10">
    <location>
        <begin position="2"/>
        <end position="500"/>
    </location>
</feature>
<dbReference type="GO" id="GO:0043590">
    <property type="term" value="C:bacterial nucleoid"/>
    <property type="evidence" value="ECO:0007669"/>
    <property type="project" value="TreeGrafter"/>
</dbReference>
<dbReference type="PANTHER" id="PTHR11059">
    <property type="entry name" value="DNA REPAIR PROTEIN RECN"/>
    <property type="match status" value="1"/>
</dbReference>
<evidence type="ECO:0000256" key="8">
    <source>
        <dbReference type="ARBA" id="ARBA00033408"/>
    </source>
</evidence>
<dbReference type="NCBIfam" id="TIGR00634">
    <property type="entry name" value="recN"/>
    <property type="match status" value="1"/>
</dbReference>
<comment type="similarity">
    <text evidence="2 9">Belongs to the RecN family.</text>
</comment>
<dbReference type="Gene3D" id="3.40.50.300">
    <property type="entry name" value="P-loop containing nucleotide triphosphate hydrolases"/>
    <property type="match status" value="2"/>
</dbReference>
<dbReference type="GO" id="GO:0006281">
    <property type="term" value="P:DNA repair"/>
    <property type="evidence" value="ECO:0007669"/>
    <property type="project" value="UniProtKB-KW"/>
</dbReference>
<evidence type="ECO:0000313" key="11">
    <source>
        <dbReference type="EMBL" id="MBF1304458.1"/>
    </source>
</evidence>
<name>A0A930DW40_9FIRM</name>
<dbReference type="InterPro" id="IPR004604">
    <property type="entry name" value="DNA_recomb/repair_RecN"/>
</dbReference>
<evidence type="ECO:0000256" key="6">
    <source>
        <dbReference type="ARBA" id="ARBA00022840"/>
    </source>
</evidence>
<comment type="caution">
    <text evidence="11">The sequence shown here is derived from an EMBL/GenBank/DDBJ whole genome shotgun (WGS) entry which is preliminary data.</text>
</comment>
<dbReference type="CDD" id="cd03241">
    <property type="entry name" value="ABC_RecN"/>
    <property type="match status" value="1"/>
</dbReference>
<gene>
    <name evidence="11" type="primary">recN</name>
    <name evidence="11" type="ORF">HXM91_01035</name>
</gene>
<keyword evidence="5 9" id="KW-0227">DNA damage</keyword>
<evidence type="ECO:0000313" key="12">
    <source>
        <dbReference type="Proteomes" id="UP000780721"/>
    </source>
</evidence>
<dbReference type="AlphaFoldDB" id="A0A930DW40"/>
<dbReference type="PIRSF" id="PIRSF003128">
    <property type="entry name" value="RecN"/>
    <property type="match status" value="1"/>
</dbReference>
<sequence length="558" mass="63187">MLDRLLVKDLALIEKSVVEFSGGLNVLTGETGAGKSILLGSIQLALGQKANKDLIRHGKEQAIVELDFSLTEEEVRRIQALEEDLELEEERLLIRRKISEKKSDIRVNDLGLTLAKLREITGGLLDLHGQHEHQSLLREGSHLEIIDGFRKKQGGKLLEEVADAYHLLQEKKRALQKFSLKEEERTRELDFLDFEIQELADAHLSEGEEAELTKEYSLYENMDRLKSLLLSAKESLEEMDFHRPIQAVEEAKDFDESLKGLSDSLYDLEAVGEDCLRSLDHYLDHAEVDEEKLYTLGERLEQIRRVMMKHGGTEAKALAALAKKEERRTFLLDYEKDEEKAKKAIVEQEKLLREKAVLLSKERQEDAEVLAKQIQGEMQEMGFLDTKFEFHFQEKKEPTEKGLDEVEAYVSLNPGEPLRPLREVGSGGELSRIMLSIKTVLADTEGVSTLIFDEIDSGISGRTAEKVGEKLQKIAKNHQVILITHLPQIAAKADHHFLIEKSVEEGATHTRIHPLEEKESIEELARLLGGDEISEASLENARELKAKSKAKKTKASNV</sequence>
<dbReference type="InterPro" id="IPR027417">
    <property type="entry name" value="P-loop_NTPase"/>
</dbReference>
<evidence type="ECO:0000256" key="2">
    <source>
        <dbReference type="ARBA" id="ARBA00009441"/>
    </source>
</evidence>
<dbReference type="Pfam" id="PF02463">
    <property type="entry name" value="SMC_N"/>
    <property type="match status" value="1"/>
</dbReference>